<evidence type="ECO:0000256" key="7">
    <source>
        <dbReference type="ARBA" id="ARBA00023180"/>
    </source>
</evidence>
<evidence type="ECO:0000256" key="4">
    <source>
        <dbReference type="ARBA" id="ARBA00022692"/>
    </source>
</evidence>
<protein>
    <recommendedName>
        <fullName evidence="8">Anoctamin</fullName>
    </recommendedName>
</protein>
<evidence type="ECO:0000259" key="10">
    <source>
        <dbReference type="Pfam" id="PF16178"/>
    </source>
</evidence>
<feature type="transmembrane region" description="Helical" evidence="8">
    <location>
        <begin position="353"/>
        <end position="373"/>
    </location>
</feature>
<feature type="transmembrane region" description="Helical" evidence="8">
    <location>
        <begin position="481"/>
        <end position="508"/>
    </location>
</feature>
<proteinExistence type="inferred from homology"/>
<sequence>MEGKMANGDKYKVPEFETQWTFKDNLRTIDFVLSWDENCEIASSLSSIEKRKTYEDNLCEEGLDIEAEFIEETGLHFLKIHAPLEVLHRYTEILKLRMPMKEEFYSGSKYTKQSSLIQMSHYISEKLPNVRGSWKLLENLCSCCGDWFTRHIFVDRKVFPEHRQRFTAIYSRDKHYLFDCQTPGFFTPAIKSRIVQFILDRTFFMKTDAPDVFSFGIERLIDSSVYTAAYPLHDGDLSTPGSVRYKLYHHWAPVRKWYRYQPIDHIRNYFGVKIGLYFAWLGFYTHMLVPASVVGLGCFLVSLFLLGNDEPTKDICSGKLDAKMCPLCDHFCHYWDITETCSYAKITFLFDNYTTVFFAVFMSFWAAMFLEMWKRYSAEITHRWDLTGFDTQEEHPRPQYLARLAQLDADNKAQYKLNVITNYVEPRVPFWKIRFPATIFSFSIVLLLVSLAIAAVIGVTLYRMSVLAALSVYGESVITSYAIIITSTTAATINLACIFVFNWMYGVLAEYLTELELLRTQTEFDDSLTLKMYLLQFVNYYASIFYIAFCKGKLVGYPAHYNRLFGYRQEECGPGGCLLELSIQLAIIMVGKQAFNSCLEMVFPRVYKWWNSRHLKRRCSRARTSQWEKDYKLMEWGSQALFPEYLEMVLQYGFVTIFVSAFPLAPLFALLNNILESRLDAQKLLTYHRRPVAQRVADIGVWFSILDSISKLAVITNGFIIAFTSDFVPRLVYTLSVSPDHSLTGYMNHSLAYVSTADLDMFGKTNSSLQYCRYKEYREPPWSQYKYDQTAMYWHVLAARFAFVVLFENLVVVVVLAVQWLIPDISGKLKEQIRREAYLTNEIIISQEALRARKRSNLSLDESLDFSQPSHSRNVGNHVSVNPMDLELEQPKYSRGTFTKEEIKDAVMLHRPQSFGEIDEVSV</sequence>
<dbReference type="PANTHER" id="PTHR12308">
    <property type="entry name" value="ANOCTAMIN"/>
    <property type="match status" value="1"/>
</dbReference>
<reference evidence="11" key="1">
    <citation type="submission" date="2015-11" db="EMBL/GenBank/DDBJ databases">
        <title>De novo transcriptome assembly of four potential Pierce s Disease insect vectors from Arizona vineyards.</title>
        <authorList>
            <person name="Tassone E.E."/>
        </authorList>
    </citation>
    <scope>NUCLEOTIDE SEQUENCE</scope>
</reference>
<evidence type="ECO:0000259" key="9">
    <source>
        <dbReference type="Pfam" id="PF04547"/>
    </source>
</evidence>
<keyword evidence="5 8" id="KW-1133">Transmembrane helix</keyword>
<dbReference type="Pfam" id="PF16178">
    <property type="entry name" value="Anoct_dimer"/>
    <property type="match status" value="1"/>
</dbReference>
<feature type="transmembrane region" description="Helical" evidence="8">
    <location>
        <begin position="652"/>
        <end position="675"/>
    </location>
</feature>
<name>A0A1B6JRQ4_9HEMI</name>
<feature type="domain" description="Anoctamin transmembrane" evidence="9">
    <location>
        <begin position="266"/>
        <end position="836"/>
    </location>
</feature>
<evidence type="ECO:0000256" key="8">
    <source>
        <dbReference type="RuleBase" id="RU280814"/>
    </source>
</evidence>
<evidence type="ECO:0000256" key="5">
    <source>
        <dbReference type="ARBA" id="ARBA00022989"/>
    </source>
</evidence>
<organism evidence="11">
    <name type="scientific">Homalodisca liturata</name>
    <dbReference type="NCBI Taxonomy" id="320908"/>
    <lineage>
        <taxon>Eukaryota</taxon>
        <taxon>Metazoa</taxon>
        <taxon>Ecdysozoa</taxon>
        <taxon>Arthropoda</taxon>
        <taxon>Hexapoda</taxon>
        <taxon>Insecta</taxon>
        <taxon>Pterygota</taxon>
        <taxon>Neoptera</taxon>
        <taxon>Paraneoptera</taxon>
        <taxon>Hemiptera</taxon>
        <taxon>Auchenorrhyncha</taxon>
        <taxon>Membracoidea</taxon>
        <taxon>Cicadellidae</taxon>
        <taxon>Cicadellinae</taxon>
        <taxon>Proconiini</taxon>
        <taxon>Homalodisca</taxon>
    </lineage>
</organism>
<comment type="caution">
    <text evidence="8">Lacks conserved residue(s) required for the propagation of feature annotation.</text>
</comment>
<evidence type="ECO:0000313" key="11">
    <source>
        <dbReference type="EMBL" id="JAT01574.1"/>
    </source>
</evidence>
<keyword evidence="3" id="KW-1003">Cell membrane</keyword>
<accession>A0A1B6JRQ4</accession>
<feature type="transmembrane region" description="Helical" evidence="8">
    <location>
        <begin position="528"/>
        <end position="549"/>
    </location>
</feature>
<feature type="domain" description="Anoctamin dimerisation" evidence="10">
    <location>
        <begin position="22"/>
        <end position="263"/>
    </location>
</feature>
<keyword evidence="7" id="KW-0325">Glycoprotein</keyword>
<feature type="transmembrane region" description="Helical" evidence="8">
    <location>
        <begin position="277"/>
        <end position="305"/>
    </location>
</feature>
<dbReference type="InterPro" id="IPR049452">
    <property type="entry name" value="Anoctamin_TM"/>
</dbReference>
<feature type="transmembrane region" description="Helical" evidence="8">
    <location>
        <begin position="437"/>
        <end position="461"/>
    </location>
</feature>
<dbReference type="PANTHER" id="PTHR12308:SF83">
    <property type="entry name" value="ANOCTAMIN"/>
    <property type="match status" value="1"/>
</dbReference>
<comment type="subcellular location">
    <subcellularLocation>
        <location evidence="1">Cell membrane</location>
        <topology evidence="1">Multi-pass membrane protein</topology>
    </subcellularLocation>
    <subcellularLocation>
        <location evidence="8">Membrane</location>
        <topology evidence="8">Multi-pass membrane protein</topology>
    </subcellularLocation>
</comment>
<dbReference type="GO" id="GO:0005254">
    <property type="term" value="F:chloride channel activity"/>
    <property type="evidence" value="ECO:0007669"/>
    <property type="project" value="TreeGrafter"/>
</dbReference>
<keyword evidence="6 8" id="KW-0472">Membrane</keyword>
<dbReference type="AlphaFoldDB" id="A0A1B6JRQ4"/>
<feature type="transmembrane region" description="Helical" evidence="8">
    <location>
        <begin position="801"/>
        <end position="822"/>
    </location>
</feature>
<evidence type="ECO:0000256" key="3">
    <source>
        <dbReference type="ARBA" id="ARBA00022475"/>
    </source>
</evidence>
<dbReference type="GO" id="GO:0046983">
    <property type="term" value="F:protein dimerization activity"/>
    <property type="evidence" value="ECO:0007669"/>
    <property type="project" value="InterPro"/>
</dbReference>
<gene>
    <name evidence="11" type="ORF">g.16206</name>
</gene>
<dbReference type="InterPro" id="IPR032394">
    <property type="entry name" value="Anoct_dimer"/>
</dbReference>
<evidence type="ECO:0000256" key="2">
    <source>
        <dbReference type="ARBA" id="ARBA00009671"/>
    </source>
</evidence>
<dbReference type="Pfam" id="PF04547">
    <property type="entry name" value="Anoctamin"/>
    <property type="match status" value="1"/>
</dbReference>
<dbReference type="EMBL" id="GECU01006133">
    <property type="protein sequence ID" value="JAT01574.1"/>
    <property type="molecule type" value="Transcribed_RNA"/>
</dbReference>
<evidence type="ECO:0000256" key="6">
    <source>
        <dbReference type="ARBA" id="ARBA00023136"/>
    </source>
</evidence>
<evidence type="ECO:0000256" key="1">
    <source>
        <dbReference type="ARBA" id="ARBA00004651"/>
    </source>
</evidence>
<dbReference type="InterPro" id="IPR007632">
    <property type="entry name" value="Anoctamin"/>
</dbReference>
<keyword evidence="4 8" id="KW-0812">Transmembrane</keyword>
<comment type="similarity">
    <text evidence="2 8">Belongs to the anoctamin family.</text>
</comment>
<dbReference type="GO" id="GO:0005886">
    <property type="term" value="C:plasma membrane"/>
    <property type="evidence" value="ECO:0007669"/>
    <property type="project" value="UniProtKB-SubCell"/>
</dbReference>